<reference evidence="2 3" key="1">
    <citation type="submission" date="2024-06" db="EMBL/GenBank/DDBJ databases">
        <title>A chromosome level genome sequence of Diviner's sage (Salvia divinorum).</title>
        <authorList>
            <person name="Ford S.A."/>
            <person name="Ro D.-K."/>
            <person name="Ness R.W."/>
            <person name="Phillips M.A."/>
        </authorList>
    </citation>
    <scope>NUCLEOTIDE SEQUENCE [LARGE SCALE GENOMIC DNA]</scope>
    <source>
        <strain evidence="2">SAF-2024a</strain>
        <tissue evidence="2">Leaf</tissue>
    </source>
</reference>
<dbReference type="Pfam" id="PF13456">
    <property type="entry name" value="RVT_3"/>
    <property type="match status" value="1"/>
</dbReference>
<name>A0ABD1HN83_SALDI</name>
<protein>
    <recommendedName>
        <fullName evidence="1">RNase H type-1 domain-containing protein</fullName>
    </recommendedName>
</protein>
<evidence type="ECO:0000313" key="2">
    <source>
        <dbReference type="EMBL" id="KAL1557893.1"/>
    </source>
</evidence>
<proteinExistence type="predicted"/>
<organism evidence="2 3">
    <name type="scientific">Salvia divinorum</name>
    <name type="common">Maria pastora</name>
    <name type="synonym">Diviner's sage</name>
    <dbReference type="NCBI Taxonomy" id="28513"/>
    <lineage>
        <taxon>Eukaryota</taxon>
        <taxon>Viridiplantae</taxon>
        <taxon>Streptophyta</taxon>
        <taxon>Embryophyta</taxon>
        <taxon>Tracheophyta</taxon>
        <taxon>Spermatophyta</taxon>
        <taxon>Magnoliopsida</taxon>
        <taxon>eudicotyledons</taxon>
        <taxon>Gunneridae</taxon>
        <taxon>Pentapetalae</taxon>
        <taxon>asterids</taxon>
        <taxon>lamiids</taxon>
        <taxon>Lamiales</taxon>
        <taxon>Lamiaceae</taxon>
        <taxon>Nepetoideae</taxon>
        <taxon>Mentheae</taxon>
        <taxon>Salviinae</taxon>
        <taxon>Salvia</taxon>
        <taxon>Salvia subgen. Calosphace</taxon>
    </lineage>
</organism>
<dbReference type="InterPro" id="IPR025558">
    <property type="entry name" value="DUF4283"/>
</dbReference>
<dbReference type="PANTHER" id="PTHR31286">
    <property type="entry name" value="GLYCINE-RICH CELL WALL STRUCTURAL PROTEIN 1.8-LIKE"/>
    <property type="match status" value="1"/>
</dbReference>
<keyword evidence="3" id="KW-1185">Reference proteome</keyword>
<dbReference type="InterPro" id="IPR044730">
    <property type="entry name" value="RNase_H-like_dom_plant"/>
</dbReference>
<dbReference type="InterPro" id="IPR012337">
    <property type="entry name" value="RNaseH-like_sf"/>
</dbReference>
<dbReference type="PROSITE" id="PS50879">
    <property type="entry name" value="RNASE_H_1"/>
    <property type="match status" value="1"/>
</dbReference>
<dbReference type="EMBL" id="JBEAFC010000004">
    <property type="protein sequence ID" value="KAL1557893.1"/>
    <property type="molecule type" value="Genomic_DNA"/>
</dbReference>
<dbReference type="Proteomes" id="UP001567538">
    <property type="component" value="Unassembled WGS sequence"/>
</dbReference>
<dbReference type="CDD" id="cd06222">
    <property type="entry name" value="RNase_H_like"/>
    <property type="match status" value="1"/>
</dbReference>
<dbReference type="InterPro" id="IPR040256">
    <property type="entry name" value="At4g02000-like"/>
</dbReference>
<gene>
    <name evidence="2" type="ORF">AAHA92_08426</name>
</gene>
<sequence>MNLVMNNNHLNLGTVLLDPSKIKPMGIIGESLGKPSIYFSATDTAYLPARLGHVIVGKFPLSIPTTKHIRKAFVNMNFVGSCSWKYLNARHVFIELSDFTDYVNLLNGPNGIPVWFIGQHPMRVFEWTTEFDLSFESRIVAVWCNLFALPLRLFDTSTLFAIGGLFGNPIKIDHATITRSRTSFVRMCVEIDISKPPPKKYVLDIGGRQITRKVQWDKIPLFCMDCRNVGHSKETCYKAFGKKRKRPNRDYNKAVQRPIDQTTRRKPTRSAFTGAMDLGIGIQRETLHGNEEDDFMLPNPLRRRIMRSLPVRWCPPDHPWVKLNTDGSFAAGSGQAGGGGLVRDSDGMLLGAFCTPLVATSGFEAELLALCQGLLMAKEHGVHVWIELDTTAIVDLLKSRKHGPTALRHTIVQIRLLLQQIQYKITHIPREGNRAADFLAGRGAETSDLTVYDHISAPPILKALVRMDQWGYPNFRYKFQDG</sequence>
<evidence type="ECO:0000259" key="1">
    <source>
        <dbReference type="PROSITE" id="PS50879"/>
    </source>
</evidence>
<evidence type="ECO:0000313" key="3">
    <source>
        <dbReference type="Proteomes" id="UP001567538"/>
    </source>
</evidence>
<dbReference type="AlphaFoldDB" id="A0ABD1HN83"/>
<dbReference type="Gene3D" id="3.30.420.10">
    <property type="entry name" value="Ribonuclease H-like superfamily/Ribonuclease H"/>
    <property type="match status" value="1"/>
</dbReference>
<comment type="caution">
    <text evidence="2">The sequence shown here is derived from an EMBL/GenBank/DDBJ whole genome shotgun (WGS) entry which is preliminary data.</text>
</comment>
<dbReference type="PANTHER" id="PTHR31286:SF180">
    <property type="entry name" value="OS10G0362600 PROTEIN"/>
    <property type="match status" value="1"/>
</dbReference>
<dbReference type="SUPFAM" id="SSF53098">
    <property type="entry name" value="Ribonuclease H-like"/>
    <property type="match status" value="1"/>
</dbReference>
<accession>A0ABD1HN83</accession>
<dbReference type="InterPro" id="IPR036397">
    <property type="entry name" value="RNaseH_sf"/>
</dbReference>
<dbReference type="InterPro" id="IPR002156">
    <property type="entry name" value="RNaseH_domain"/>
</dbReference>
<feature type="domain" description="RNase H type-1" evidence="1">
    <location>
        <begin position="317"/>
        <end position="445"/>
    </location>
</feature>
<dbReference type="Pfam" id="PF14111">
    <property type="entry name" value="DUF4283"/>
    <property type="match status" value="1"/>
</dbReference>